<evidence type="ECO:0000313" key="9">
    <source>
        <dbReference type="EMBL" id="KAJ8310561.1"/>
    </source>
</evidence>
<feature type="region of interest" description="Disordered" evidence="7">
    <location>
        <begin position="436"/>
        <end position="469"/>
    </location>
</feature>
<feature type="compositionally biased region" description="Polar residues" evidence="7">
    <location>
        <begin position="351"/>
        <end position="367"/>
    </location>
</feature>
<feature type="region of interest" description="Disordered" evidence="7">
    <location>
        <begin position="1"/>
        <end position="56"/>
    </location>
</feature>
<keyword evidence="5 6" id="KW-0862">Zinc</keyword>
<evidence type="ECO:0000256" key="1">
    <source>
        <dbReference type="ARBA" id="ARBA00022553"/>
    </source>
</evidence>
<keyword evidence="3" id="KW-0677">Repeat</keyword>
<dbReference type="EMBL" id="JARBDR010000640">
    <property type="protein sequence ID" value="KAJ8310561.1"/>
    <property type="molecule type" value="Genomic_DNA"/>
</dbReference>
<accession>A0ABQ9F1X8</accession>
<evidence type="ECO:0000256" key="4">
    <source>
        <dbReference type="ARBA" id="ARBA00022771"/>
    </source>
</evidence>
<proteinExistence type="predicted"/>
<dbReference type="InterPro" id="IPR000571">
    <property type="entry name" value="Znf_CCCH"/>
</dbReference>
<keyword evidence="2 6" id="KW-0479">Metal-binding</keyword>
<evidence type="ECO:0000256" key="5">
    <source>
        <dbReference type="ARBA" id="ARBA00022833"/>
    </source>
</evidence>
<feature type="zinc finger region" description="C3H1-type" evidence="6">
    <location>
        <begin position="240"/>
        <end position="262"/>
    </location>
</feature>
<evidence type="ECO:0000256" key="7">
    <source>
        <dbReference type="SAM" id="MobiDB-lite"/>
    </source>
</evidence>
<evidence type="ECO:0000259" key="8">
    <source>
        <dbReference type="PROSITE" id="PS50103"/>
    </source>
</evidence>
<evidence type="ECO:0000256" key="2">
    <source>
        <dbReference type="ARBA" id="ARBA00022723"/>
    </source>
</evidence>
<evidence type="ECO:0000313" key="10">
    <source>
        <dbReference type="Proteomes" id="UP001217089"/>
    </source>
</evidence>
<feature type="compositionally biased region" description="Basic and acidic residues" evidence="7">
    <location>
        <begin position="444"/>
        <end position="459"/>
    </location>
</feature>
<feature type="domain" description="C3H1-type" evidence="8">
    <location>
        <begin position="240"/>
        <end position="262"/>
    </location>
</feature>
<keyword evidence="1" id="KW-0597">Phosphoprotein</keyword>
<dbReference type="InterPro" id="IPR051712">
    <property type="entry name" value="ARTD-AVP"/>
</dbReference>
<protein>
    <recommendedName>
        <fullName evidence="8">C3H1-type domain-containing protein</fullName>
    </recommendedName>
</protein>
<evidence type="ECO:0000256" key="3">
    <source>
        <dbReference type="ARBA" id="ARBA00022737"/>
    </source>
</evidence>
<dbReference type="Pfam" id="PF25261">
    <property type="entry name" value="zf-CCCH_PARP12"/>
    <property type="match status" value="1"/>
</dbReference>
<dbReference type="Proteomes" id="UP001217089">
    <property type="component" value="Unassembled WGS sequence"/>
</dbReference>
<comment type="caution">
    <text evidence="9">The sequence shown here is derived from an EMBL/GenBank/DDBJ whole genome shotgun (WGS) entry which is preliminary data.</text>
</comment>
<dbReference type="Gene3D" id="4.10.1000.10">
    <property type="entry name" value="Zinc finger, CCCH-type"/>
    <property type="match status" value="1"/>
</dbReference>
<dbReference type="Gene3D" id="1.20.120.1350">
    <property type="entry name" value="Pneumovirus matrix protein 2 (M2), zinc-binding domain"/>
    <property type="match status" value="1"/>
</dbReference>
<reference evidence="9 10" key="1">
    <citation type="submission" date="2022-12" db="EMBL/GenBank/DDBJ databases">
        <title>Chromosome-level genome of Tegillarca granosa.</title>
        <authorList>
            <person name="Kim J."/>
        </authorList>
    </citation>
    <scope>NUCLEOTIDE SEQUENCE [LARGE SCALE GENOMIC DNA]</scope>
    <source>
        <strain evidence="9">Teg-2019</strain>
        <tissue evidence="9">Adductor muscle</tissue>
    </source>
</reference>
<keyword evidence="4 6" id="KW-0863">Zinc-finger</keyword>
<dbReference type="PANTHER" id="PTHR45740">
    <property type="entry name" value="POLY [ADP-RIBOSE] POLYMERASE"/>
    <property type="match status" value="1"/>
</dbReference>
<name>A0ABQ9F1X8_TEGGR</name>
<dbReference type="PROSITE" id="PS50103">
    <property type="entry name" value="ZF_C3H1"/>
    <property type="match status" value="1"/>
</dbReference>
<feature type="compositionally biased region" description="Basic and acidic residues" evidence="7">
    <location>
        <begin position="46"/>
        <end position="56"/>
    </location>
</feature>
<dbReference type="InterPro" id="IPR057602">
    <property type="entry name" value="Zfn-CCCH_PARP12"/>
</dbReference>
<dbReference type="PANTHER" id="PTHR45740:SF4">
    <property type="entry name" value="PROTEIN MONO-ADP-RIBOSYLTRANSFERASE PARP11"/>
    <property type="match status" value="1"/>
</dbReference>
<organism evidence="9 10">
    <name type="scientific">Tegillarca granosa</name>
    <name type="common">Malaysian cockle</name>
    <name type="synonym">Anadara granosa</name>
    <dbReference type="NCBI Taxonomy" id="220873"/>
    <lineage>
        <taxon>Eukaryota</taxon>
        <taxon>Metazoa</taxon>
        <taxon>Spiralia</taxon>
        <taxon>Lophotrochozoa</taxon>
        <taxon>Mollusca</taxon>
        <taxon>Bivalvia</taxon>
        <taxon>Autobranchia</taxon>
        <taxon>Pteriomorphia</taxon>
        <taxon>Arcoida</taxon>
        <taxon>Arcoidea</taxon>
        <taxon>Arcidae</taxon>
        <taxon>Tegillarca</taxon>
    </lineage>
</organism>
<evidence type="ECO:0000256" key="6">
    <source>
        <dbReference type="PROSITE-ProRule" id="PRU00723"/>
    </source>
</evidence>
<feature type="region of interest" description="Disordered" evidence="7">
    <location>
        <begin position="351"/>
        <end position="373"/>
    </location>
</feature>
<gene>
    <name evidence="9" type="ORF">KUTeg_012426</name>
</gene>
<keyword evidence="10" id="KW-1185">Reference proteome</keyword>
<feature type="compositionally biased region" description="Polar residues" evidence="7">
    <location>
        <begin position="460"/>
        <end position="469"/>
    </location>
</feature>
<sequence length="545" mass="62750">MFLELKMGRGARSGKYPKKGHDFRQKPYGTRVETSRKTRQQQQQQHHNETDTRWIDPLRGSDSERLDLAAILVKIIVNLRGQTTLHCLENELFKERKWKFADTNHGLRQFIDDFRHVFELYQHGYLGKDTITCKNLSLDLCPTHIRKAGSCRENCGALHICKFHLLSTCEIESCRFGHELQSDPHNVMVLKSRLVSELDFWEIKKIFRNLSNRHGPTIPSVCTYYNARGCKTNPCPFLHICQHYIDGDCKFGTQCKRSHDIFDYQPQQLLQKYGLQNESEYRLLRFIKEAKTATNFQTIESKYGSSSRGYVAIGTNVQCKGKYDMTSKMFVNGPKLKDLTNNVLYTKQSSDVASGSRYTSNHSNSKSGGWVIDNISNGDNDKLATHVLKKESSGEPSTCNNLGMRSSFEDNVAEKPFFILKLPRNGKEGDSTVVQAIQTDEDEKMQRQSNLDKTEDKSEISNTEENQSQNTSIISSWIFTEEGKTIEKVLSESERKKMERKYQEYLVAKEYDLTIEDTVYKIDFSTMKGIPYGPENKSGIQFIRR</sequence>